<dbReference type="PANTHER" id="PTHR13184:SF5">
    <property type="entry name" value="METHYLTRANSFERASE-LIKE PROTEIN 17, MITOCHONDRIAL"/>
    <property type="match status" value="1"/>
</dbReference>
<sequence length="251" mass="28104">MLLDRTLISEMPSIQSLVAVSPDSNAAAAIQSDADKFFSSKSILLRRLLQYREPNEKHDLVLSNMALASQPNRIALQTLAELWELTAQNLVLIENSSVESASFIQRARQTILDLDADAHVFAPYASLSANMLHKYSYVVLQRGKRQNPAHLNPANKADSSEPESRTEIEPPTHFDTEPSRLILTPLKRTGHVILDGCMPSGFIERRIISKRHGKEMYRTARKSVWGDLVEVPVADEKKREEGTDDGESDDN</sequence>
<reference evidence="9 10" key="1">
    <citation type="journal article" date="2019" name="Sci. Rep.">
        <title>Comparative genomics of chytrid fungi reveal insights into the obligate biotrophic and pathogenic lifestyle of Synchytrium endobioticum.</title>
        <authorList>
            <person name="van de Vossenberg B.T.L.H."/>
            <person name="Warris S."/>
            <person name="Nguyen H.D.T."/>
            <person name="van Gent-Pelzer M.P.E."/>
            <person name="Joly D.L."/>
            <person name="van de Geest H.C."/>
            <person name="Bonants P.J.M."/>
            <person name="Smith D.S."/>
            <person name="Levesque C.A."/>
            <person name="van der Lee T.A.J."/>
        </authorList>
    </citation>
    <scope>NUCLEOTIDE SEQUENCE [LARGE SCALE GENOMIC DNA]</scope>
    <source>
        <strain evidence="9 10">CBS 675.73</strain>
    </source>
</reference>
<evidence type="ECO:0000313" key="10">
    <source>
        <dbReference type="Proteomes" id="UP000320333"/>
    </source>
</evidence>
<keyword evidence="4" id="KW-0408">Iron</keyword>
<evidence type="ECO:0000313" key="9">
    <source>
        <dbReference type="EMBL" id="TPX77826.1"/>
    </source>
</evidence>
<organism evidence="9 10">
    <name type="scientific">Chytriomyces confervae</name>
    <dbReference type="NCBI Taxonomy" id="246404"/>
    <lineage>
        <taxon>Eukaryota</taxon>
        <taxon>Fungi</taxon>
        <taxon>Fungi incertae sedis</taxon>
        <taxon>Chytridiomycota</taxon>
        <taxon>Chytridiomycota incertae sedis</taxon>
        <taxon>Chytridiomycetes</taxon>
        <taxon>Chytridiales</taxon>
        <taxon>Chytriomycetaceae</taxon>
        <taxon>Chytriomyces</taxon>
    </lineage>
</organism>
<protein>
    <submittedName>
        <fullName evidence="9">Uncharacterized protein</fullName>
    </submittedName>
</protein>
<dbReference type="STRING" id="246404.A0A507FRC9"/>
<gene>
    <name evidence="9" type="ORF">CcCBS67573_g00866</name>
</gene>
<dbReference type="GO" id="GO:0008168">
    <property type="term" value="F:methyltransferase activity"/>
    <property type="evidence" value="ECO:0007669"/>
    <property type="project" value="InterPro"/>
</dbReference>
<feature type="region of interest" description="Disordered" evidence="8">
    <location>
        <begin position="146"/>
        <end position="179"/>
    </location>
</feature>
<feature type="region of interest" description="Disordered" evidence="8">
    <location>
        <begin position="231"/>
        <end position="251"/>
    </location>
</feature>
<dbReference type="OrthoDB" id="421327at2759"/>
<dbReference type="GO" id="GO:0006412">
    <property type="term" value="P:translation"/>
    <property type="evidence" value="ECO:0007669"/>
    <property type="project" value="InterPro"/>
</dbReference>
<dbReference type="GO" id="GO:0005763">
    <property type="term" value="C:mitochondrial small ribosomal subunit"/>
    <property type="evidence" value="ECO:0007669"/>
    <property type="project" value="TreeGrafter"/>
</dbReference>
<dbReference type="GO" id="GO:0046872">
    <property type="term" value="F:metal ion binding"/>
    <property type="evidence" value="ECO:0007669"/>
    <property type="project" value="UniProtKB-KW"/>
</dbReference>
<keyword evidence="6" id="KW-0496">Mitochondrion</keyword>
<keyword evidence="3" id="KW-0809">Transit peptide</keyword>
<comment type="function">
    <text evidence="7">Mitochondrial ribosome (mitoribosome) assembly factor. Binds at the interface of the head and body domains of the mitochondrial small ribosomal subunit (mt-SSU), occluding the mRNA channel and preventing compaction of the head domain towards the body. Probable inactive methyltransferase: retains the characteristic folding and ability to bind S-adenosyl-L-methionine, but it probably lost its methyltransferase activity.</text>
</comment>
<evidence type="ECO:0000256" key="7">
    <source>
        <dbReference type="ARBA" id="ARBA00045681"/>
    </source>
</evidence>
<comment type="caution">
    <text evidence="9">The sequence shown here is derived from an EMBL/GenBank/DDBJ whole genome shotgun (WGS) entry which is preliminary data.</text>
</comment>
<evidence type="ECO:0000256" key="2">
    <source>
        <dbReference type="ARBA" id="ARBA00022723"/>
    </source>
</evidence>
<comment type="subcellular location">
    <subcellularLocation>
        <location evidence="1">Mitochondrion</location>
    </subcellularLocation>
</comment>
<dbReference type="InterPro" id="IPR015324">
    <property type="entry name" value="Ribosomal_Rsm22-like"/>
</dbReference>
<dbReference type="InterPro" id="IPR052571">
    <property type="entry name" value="Mt_RNA_Methyltransferase"/>
</dbReference>
<dbReference type="GO" id="GO:0051536">
    <property type="term" value="F:iron-sulfur cluster binding"/>
    <property type="evidence" value="ECO:0007669"/>
    <property type="project" value="UniProtKB-KW"/>
</dbReference>
<evidence type="ECO:0000256" key="5">
    <source>
        <dbReference type="ARBA" id="ARBA00023014"/>
    </source>
</evidence>
<dbReference type="AlphaFoldDB" id="A0A507FRC9"/>
<evidence type="ECO:0000256" key="3">
    <source>
        <dbReference type="ARBA" id="ARBA00022946"/>
    </source>
</evidence>
<dbReference type="Pfam" id="PF09243">
    <property type="entry name" value="Rsm22"/>
    <property type="match status" value="1"/>
</dbReference>
<evidence type="ECO:0000256" key="1">
    <source>
        <dbReference type="ARBA" id="ARBA00004173"/>
    </source>
</evidence>
<proteinExistence type="predicted"/>
<dbReference type="Proteomes" id="UP000320333">
    <property type="component" value="Unassembled WGS sequence"/>
</dbReference>
<keyword evidence="5" id="KW-0411">Iron-sulfur</keyword>
<keyword evidence="10" id="KW-1185">Reference proteome</keyword>
<evidence type="ECO:0000256" key="8">
    <source>
        <dbReference type="SAM" id="MobiDB-lite"/>
    </source>
</evidence>
<feature type="compositionally biased region" description="Basic and acidic residues" evidence="8">
    <location>
        <begin position="158"/>
        <end position="178"/>
    </location>
</feature>
<evidence type="ECO:0000256" key="4">
    <source>
        <dbReference type="ARBA" id="ARBA00023004"/>
    </source>
</evidence>
<feature type="compositionally biased region" description="Acidic residues" evidence="8">
    <location>
        <begin position="242"/>
        <end position="251"/>
    </location>
</feature>
<dbReference type="PANTHER" id="PTHR13184">
    <property type="entry name" value="37S RIBOSOMAL PROTEIN S22"/>
    <property type="match status" value="1"/>
</dbReference>
<dbReference type="EMBL" id="QEAP01000013">
    <property type="protein sequence ID" value="TPX77826.1"/>
    <property type="molecule type" value="Genomic_DNA"/>
</dbReference>
<evidence type="ECO:0000256" key="6">
    <source>
        <dbReference type="ARBA" id="ARBA00023128"/>
    </source>
</evidence>
<dbReference type="GO" id="GO:0003735">
    <property type="term" value="F:structural constituent of ribosome"/>
    <property type="evidence" value="ECO:0007669"/>
    <property type="project" value="TreeGrafter"/>
</dbReference>
<keyword evidence="2" id="KW-0479">Metal-binding</keyword>
<name>A0A507FRC9_9FUNG</name>
<accession>A0A507FRC9</accession>